<dbReference type="PROSITE" id="PS50181">
    <property type="entry name" value="FBOX"/>
    <property type="match status" value="1"/>
</dbReference>
<dbReference type="PANTHER" id="PTHR23015">
    <property type="entry name" value="UNCHARACTERIZED C.ELEGANS PROTEIN"/>
    <property type="match status" value="1"/>
</dbReference>
<protein>
    <submittedName>
        <fullName evidence="2">Fog-2-like protein</fullName>
    </submittedName>
</protein>
<dbReference type="AlphaFoldDB" id="D5L4M4"/>
<name>D5L4M4_CAEEL</name>
<evidence type="ECO:0000313" key="2">
    <source>
        <dbReference type="EMBL" id="ADE20089.1"/>
    </source>
</evidence>
<dbReference type="CDD" id="cd22150">
    <property type="entry name" value="F-box_CeFBXA-like"/>
    <property type="match status" value="1"/>
</dbReference>
<feature type="domain" description="F-box" evidence="1">
    <location>
        <begin position="17"/>
        <end position="64"/>
    </location>
</feature>
<dbReference type="Pfam" id="PF00646">
    <property type="entry name" value="F-box"/>
    <property type="match status" value="1"/>
</dbReference>
<reference evidence="2" key="1">
    <citation type="journal article" date="2010" name="Mol. Biol. Evol.">
        <title>Gene conversion and DNA sequence polymorphism in the sex-determination gene fog-2 and its paralog ftr-1 in Caenorhabditis elegans.</title>
        <authorList>
            <person name="Rane H.S."/>
            <person name="Smith J.M."/>
            <person name="Bergthorsson U."/>
            <person name="Katju V."/>
        </authorList>
    </citation>
    <scope>NUCLEOTIDE SEQUENCE</scope>
    <source>
        <strain evidence="2">CB3192</strain>
    </source>
</reference>
<dbReference type="HOGENOM" id="CLU_030831_3_0_1"/>
<proteinExistence type="predicted"/>
<dbReference type="InterPro" id="IPR002900">
    <property type="entry name" value="DUF38/FTH_CAE_spp"/>
</dbReference>
<dbReference type="InterPro" id="IPR040161">
    <property type="entry name" value="FB224"/>
</dbReference>
<evidence type="ECO:0000259" key="1">
    <source>
        <dbReference type="PROSITE" id="PS50181"/>
    </source>
</evidence>
<sequence>MAKNLADELDSMKISGPPSLFEMPTEMVYKIAGKGDPFSRLTVRKVCRNLRNVIDDTDPGFKKVEVDLGGYAGSHRLCLTSSICSYISYSPNSNNPGCTVERNSQRKSIEKTQLNAILDDLAVIVKNPKLRLDNFVIVSSCGNSKEFVEWLREITQSGSLLHTKRIRVIDCPGDLLGVLSHCKPGFLEAIEFYCFNSGKIDEITNLEQWKRAKSINIDSRRCDDIPIEHFFHFSRFTIRMGKLSVPDAIKIRDDLMKSAHFEYGIIDIYDELTPEAARVFNPNFIAHNRDGIENKIEQFLLTIYRKRLEIKKID</sequence>
<dbReference type="InterPro" id="IPR001810">
    <property type="entry name" value="F-box_dom"/>
</dbReference>
<dbReference type="SMART" id="SM00256">
    <property type="entry name" value="FBOX"/>
    <property type="match status" value="1"/>
</dbReference>
<dbReference type="PANTHER" id="PTHR23015:SF4">
    <property type="entry name" value="DUF38 DOMAIN-CONTAINING PROTEIN-RELATED"/>
    <property type="match status" value="1"/>
</dbReference>
<dbReference type="Pfam" id="PF01827">
    <property type="entry name" value="FTH"/>
    <property type="match status" value="1"/>
</dbReference>
<accession>D5L4M4</accession>
<dbReference type="EMBL" id="GU736252">
    <property type="protein sequence ID" value="ADE20089.1"/>
    <property type="molecule type" value="Genomic_DNA"/>
</dbReference>
<gene>
    <name evidence="2" type="primary">ftr-1</name>
</gene>
<organism evidence="2">
    <name type="scientific">Caenorhabditis elegans</name>
    <dbReference type="NCBI Taxonomy" id="6239"/>
    <lineage>
        <taxon>Eukaryota</taxon>
        <taxon>Metazoa</taxon>
        <taxon>Ecdysozoa</taxon>
        <taxon>Nematoda</taxon>
        <taxon>Chromadorea</taxon>
        <taxon>Rhabditida</taxon>
        <taxon>Rhabditina</taxon>
        <taxon>Rhabditomorpha</taxon>
        <taxon>Rhabditoidea</taxon>
        <taxon>Rhabditidae</taxon>
        <taxon>Peloderinae</taxon>
        <taxon>Caenorhabditis</taxon>
    </lineage>
</organism>